<proteinExistence type="predicted"/>
<dbReference type="GeneID" id="60681998"/>
<gene>
    <name evidence="1" type="ORF">DXT89_01750</name>
</gene>
<dbReference type="AlphaFoldDB" id="A0A368P0E4"/>
<reference evidence="1 2" key="1">
    <citation type="submission" date="2018-08" db="EMBL/GenBank/DDBJ databases">
        <title>Genome sequencing of Agrobacterium vitis strain ICMP 10754.</title>
        <authorList>
            <person name="Visnovsky S.B."/>
            <person name="Pitman A.R."/>
        </authorList>
    </citation>
    <scope>NUCLEOTIDE SEQUENCE [LARGE SCALE GENOMIC DNA]</scope>
    <source>
        <strain evidence="1 2">ICMP 10754</strain>
    </source>
</reference>
<dbReference type="Proteomes" id="UP000436911">
    <property type="component" value="Unassembled WGS sequence"/>
</dbReference>
<dbReference type="OrthoDB" id="7341910at2"/>
<organism evidence="1 2">
    <name type="scientific">Agrobacterium vitis</name>
    <name type="common">Rhizobium vitis</name>
    <dbReference type="NCBI Taxonomy" id="373"/>
    <lineage>
        <taxon>Bacteria</taxon>
        <taxon>Pseudomonadati</taxon>
        <taxon>Pseudomonadota</taxon>
        <taxon>Alphaproteobacteria</taxon>
        <taxon>Hyphomicrobiales</taxon>
        <taxon>Rhizobiaceae</taxon>
        <taxon>Rhizobium/Agrobacterium group</taxon>
        <taxon>Agrobacterium</taxon>
    </lineage>
</organism>
<accession>A0A368P0E4</accession>
<dbReference type="RefSeq" id="WP_060718955.1">
    <property type="nucleotide sequence ID" value="NZ_CP055265.1"/>
</dbReference>
<name>A0A368P0E4_AGRVI</name>
<comment type="caution">
    <text evidence="1">The sequence shown here is derived from an EMBL/GenBank/DDBJ whole genome shotgun (WGS) entry which is preliminary data.</text>
</comment>
<evidence type="ECO:0000313" key="2">
    <source>
        <dbReference type="Proteomes" id="UP000436911"/>
    </source>
</evidence>
<protein>
    <submittedName>
        <fullName evidence="1">Uncharacterized protein</fullName>
    </submittedName>
</protein>
<dbReference type="EMBL" id="QUSG01000001">
    <property type="protein sequence ID" value="KAA3532106.1"/>
    <property type="molecule type" value="Genomic_DNA"/>
</dbReference>
<sequence length="245" mass="26477">MKKRVIVLAIAAGLVCIAALDRAMALWRHDVPIGVPLDLSAISKLRVDGAASLISVTTDPNTPLTATLTGERDGWGSLWQSGWHARDCADSGRMHIDNDTLIVDVADLSRYFDWSDCTIKLKANLRPQSAVLIRQKAARIGLDGDYSTINVRADAGDFTLDGHASTLDVSGAALRVQAFFKTISKDETILLSGRMMDATLRFLTPTSISYLVEATASYIDSALPNTPGAHPAITIRGEMVRARIE</sequence>
<evidence type="ECO:0000313" key="1">
    <source>
        <dbReference type="EMBL" id="KAA3532106.1"/>
    </source>
</evidence>